<sequence>MRNQMICLASLVILSGVVGTTAAKNVTLRPRVSQPRRLPLYCNCNPGRDAAAIDIFTPCRSAQPIDQPNRKQLAIKAKRELLKVAISFERYRIAQRKFPLKLHDQVEMLAIRSSDATWSIRDVDYSKWLTSAVDDCRV</sequence>
<evidence type="ECO:0000313" key="3">
    <source>
        <dbReference type="Proteomes" id="UP001139103"/>
    </source>
</evidence>
<organism evidence="2 3">
    <name type="scientific">Blastopirellula sediminis</name>
    <dbReference type="NCBI Taxonomy" id="2894196"/>
    <lineage>
        <taxon>Bacteria</taxon>
        <taxon>Pseudomonadati</taxon>
        <taxon>Planctomycetota</taxon>
        <taxon>Planctomycetia</taxon>
        <taxon>Pirellulales</taxon>
        <taxon>Pirellulaceae</taxon>
        <taxon>Blastopirellula</taxon>
    </lineage>
</organism>
<comment type="caution">
    <text evidence="2">The sequence shown here is derived from an EMBL/GenBank/DDBJ whole genome shotgun (WGS) entry which is preliminary data.</text>
</comment>
<proteinExistence type="predicted"/>
<dbReference type="AlphaFoldDB" id="A0A9X1SKR2"/>
<keyword evidence="3" id="KW-1185">Reference proteome</keyword>
<dbReference type="EMBL" id="JAJKFT010000010">
    <property type="protein sequence ID" value="MCC9630074.1"/>
    <property type="molecule type" value="Genomic_DNA"/>
</dbReference>
<feature type="chain" id="PRO_5040939381" description="Secreted protein" evidence="1">
    <location>
        <begin position="24"/>
        <end position="138"/>
    </location>
</feature>
<evidence type="ECO:0000313" key="2">
    <source>
        <dbReference type="EMBL" id="MCC9630074.1"/>
    </source>
</evidence>
<reference evidence="2" key="1">
    <citation type="submission" date="2021-11" db="EMBL/GenBank/DDBJ databases">
        <title>Genome sequence.</title>
        <authorList>
            <person name="Sun Q."/>
        </authorList>
    </citation>
    <scope>NUCLEOTIDE SEQUENCE</scope>
    <source>
        <strain evidence="2">JC732</strain>
    </source>
</reference>
<dbReference type="Proteomes" id="UP001139103">
    <property type="component" value="Unassembled WGS sequence"/>
</dbReference>
<evidence type="ECO:0000256" key="1">
    <source>
        <dbReference type="SAM" id="SignalP"/>
    </source>
</evidence>
<gene>
    <name evidence="2" type="ORF">LOC68_16905</name>
</gene>
<keyword evidence="1" id="KW-0732">Signal</keyword>
<protein>
    <recommendedName>
        <fullName evidence="4">Secreted protein</fullName>
    </recommendedName>
</protein>
<evidence type="ECO:0008006" key="4">
    <source>
        <dbReference type="Google" id="ProtNLM"/>
    </source>
</evidence>
<dbReference type="RefSeq" id="WP_230220901.1">
    <property type="nucleotide sequence ID" value="NZ_JAJKFT010000010.1"/>
</dbReference>
<name>A0A9X1SKR2_9BACT</name>
<accession>A0A9X1SKR2</accession>
<feature type="signal peptide" evidence="1">
    <location>
        <begin position="1"/>
        <end position="23"/>
    </location>
</feature>